<feature type="region of interest" description="Disordered" evidence="1">
    <location>
        <begin position="52"/>
        <end position="85"/>
    </location>
</feature>
<proteinExistence type="predicted"/>
<accession>A0A1M4W0Q0</accession>
<name>A0A1M4W0Q0_9BACT</name>
<feature type="compositionally biased region" description="Polar residues" evidence="1">
    <location>
        <begin position="72"/>
        <end position="85"/>
    </location>
</feature>
<keyword evidence="3" id="KW-1185">Reference proteome</keyword>
<dbReference type="AlphaFoldDB" id="A0A1M4W0Q0"/>
<dbReference type="STRING" id="1484053.SAMN05444274_102272"/>
<sequence length="85" mass="9532">MKTIVAFSSIFFLLGLKISSFIDLRGKAQAVDTIITNKIIQTKPVQALPLFNDSEKEDTEVQKSDEAEKQETTSTQITIKESNRI</sequence>
<dbReference type="RefSeq" id="WP_072999360.1">
    <property type="nucleotide sequence ID" value="NZ_FQUM01000002.1"/>
</dbReference>
<protein>
    <submittedName>
        <fullName evidence="2">Uncharacterized protein</fullName>
    </submittedName>
</protein>
<evidence type="ECO:0000313" key="3">
    <source>
        <dbReference type="Proteomes" id="UP000184164"/>
    </source>
</evidence>
<evidence type="ECO:0000256" key="1">
    <source>
        <dbReference type="SAM" id="MobiDB-lite"/>
    </source>
</evidence>
<dbReference type="OrthoDB" id="1123510at2"/>
<dbReference type="Proteomes" id="UP000184164">
    <property type="component" value="Unassembled WGS sequence"/>
</dbReference>
<organism evidence="2 3">
    <name type="scientific">Mariniphaga anaerophila</name>
    <dbReference type="NCBI Taxonomy" id="1484053"/>
    <lineage>
        <taxon>Bacteria</taxon>
        <taxon>Pseudomonadati</taxon>
        <taxon>Bacteroidota</taxon>
        <taxon>Bacteroidia</taxon>
        <taxon>Marinilabiliales</taxon>
        <taxon>Prolixibacteraceae</taxon>
        <taxon>Mariniphaga</taxon>
    </lineage>
</organism>
<evidence type="ECO:0000313" key="2">
    <source>
        <dbReference type="EMBL" id="SHE74693.1"/>
    </source>
</evidence>
<dbReference type="EMBL" id="FQUM01000002">
    <property type="protein sequence ID" value="SHE74693.1"/>
    <property type="molecule type" value="Genomic_DNA"/>
</dbReference>
<feature type="compositionally biased region" description="Basic and acidic residues" evidence="1">
    <location>
        <begin position="59"/>
        <end position="71"/>
    </location>
</feature>
<gene>
    <name evidence="2" type="ORF">SAMN05444274_102272</name>
</gene>
<reference evidence="2 3" key="1">
    <citation type="submission" date="2016-11" db="EMBL/GenBank/DDBJ databases">
        <authorList>
            <person name="Jaros S."/>
            <person name="Januszkiewicz K."/>
            <person name="Wedrychowicz H."/>
        </authorList>
    </citation>
    <scope>NUCLEOTIDE SEQUENCE [LARGE SCALE GENOMIC DNA]</scope>
    <source>
        <strain evidence="2 3">DSM 26910</strain>
    </source>
</reference>